<reference evidence="3" key="1">
    <citation type="journal article" date="2019" name="Int. J. Syst. Evol. Microbiol.">
        <title>The Global Catalogue of Microorganisms (GCM) 10K type strain sequencing project: providing services to taxonomists for standard genome sequencing and annotation.</title>
        <authorList>
            <consortium name="The Broad Institute Genomics Platform"/>
            <consortium name="The Broad Institute Genome Sequencing Center for Infectious Disease"/>
            <person name="Wu L."/>
            <person name="Ma J."/>
        </authorList>
    </citation>
    <scope>NUCLEOTIDE SEQUENCE [LARGE SCALE GENOMIC DNA]</scope>
    <source>
        <strain evidence="3">KCTC 52368</strain>
    </source>
</reference>
<proteinExistence type="predicted"/>
<dbReference type="RefSeq" id="WP_377766981.1">
    <property type="nucleotide sequence ID" value="NZ_JBHULB010000014.1"/>
</dbReference>
<dbReference type="InterPro" id="IPR024775">
    <property type="entry name" value="DinB-like"/>
</dbReference>
<evidence type="ECO:0000259" key="1">
    <source>
        <dbReference type="Pfam" id="PF12867"/>
    </source>
</evidence>
<sequence>MTKNDLSKTEFDQYYWRYINKLSNTIKLRESFAIGKDSVVGFFRSVPKEKHNHAYEEGKWTCKEILQHLIDTERIFQYRCFRIARNDKTELAGFDQNIYMAPSMANSKSIEELIAEFIVVRDSSISLLNSLSDADFKNTGMANGGKMSARAAAFTITGHEIWHMEIVSNKYL</sequence>
<dbReference type="Pfam" id="PF12867">
    <property type="entry name" value="DinB_2"/>
    <property type="match status" value="1"/>
</dbReference>
<dbReference type="InterPro" id="IPR034660">
    <property type="entry name" value="DinB/YfiT-like"/>
</dbReference>
<keyword evidence="3" id="KW-1185">Reference proteome</keyword>
<accession>A0ABW5MXD3</accession>
<dbReference type="SUPFAM" id="SSF109854">
    <property type="entry name" value="DinB/YfiT-like putative metalloenzymes"/>
    <property type="match status" value="1"/>
</dbReference>
<gene>
    <name evidence="2" type="ORF">ACFSQJ_10915</name>
</gene>
<organism evidence="2 3">
    <name type="scientific">Croceitalea marina</name>
    <dbReference type="NCBI Taxonomy" id="1775166"/>
    <lineage>
        <taxon>Bacteria</taxon>
        <taxon>Pseudomonadati</taxon>
        <taxon>Bacteroidota</taxon>
        <taxon>Flavobacteriia</taxon>
        <taxon>Flavobacteriales</taxon>
        <taxon>Flavobacteriaceae</taxon>
        <taxon>Croceitalea</taxon>
    </lineage>
</organism>
<comment type="caution">
    <text evidence="2">The sequence shown here is derived from an EMBL/GenBank/DDBJ whole genome shotgun (WGS) entry which is preliminary data.</text>
</comment>
<protein>
    <submittedName>
        <fullName evidence="2">DinB family protein</fullName>
    </submittedName>
</protein>
<dbReference type="Gene3D" id="1.20.120.450">
    <property type="entry name" value="dinb family like domain"/>
    <property type="match status" value="1"/>
</dbReference>
<name>A0ABW5MXD3_9FLAO</name>
<evidence type="ECO:0000313" key="2">
    <source>
        <dbReference type="EMBL" id="MFD2587443.1"/>
    </source>
</evidence>
<dbReference type="EMBL" id="JBHULB010000014">
    <property type="protein sequence ID" value="MFD2587443.1"/>
    <property type="molecule type" value="Genomic_DNA"/>
</dbReference>
<evidence type="ECO:0000313" key="3">
    <source>
        <dbReference type="Proteomes" id="UP001597526"/>
    </source>
</evidence>
<feature type="domain" description="DinB-like" evidence="1">
    <location>
        <begin position="39"/>
        <end position="166"/>
    </location>
</feature>
<dbReference type="Proteomes" id="UP001597526">
    <property type="component" value="Unassembled WGS sequence"/>
</dbReference>